<sequence length="32" mass="3438">MAGPQSVLISSLYFMFVVGCCPCACIQLLSQK</sequence>
<keyword evidence="1" id="KW-0472">Membrane</keyword>
<name>A0A0E9WCQ4_ANGAN</name>
<dbReference type="EMBL" id="GBXM01021339">
    <property type="protein sequence ID" value="JAH87238.1"/>
    <property type="molecule type" value="Transcribed_RNA"/>
</dbReference>
<organism evidence="2">
    <name type="scientific">Anguilla anguilla</name>
    <name type="common">European freshwater eel</name>
    <name type="synonym">Muraena anguilla</name>
    <dbReference type="NCBI Taxonomy" id="7936"/>
    <lineage>
        <taxon>Eukaryota</taxon>
        <taxon>Metazoa</taxon>
        <taxon>Chordata</taxon>
        <taxon>Craniata</taxon>
        <taxon>Vertebrata</taxon>
        <taxon>Euteleostomi</taxon>
        <taxon>Actinopterygii</taxon>
        <taxon>Neopterygii</taxon>
        <taxon>Teleostei</taxon>
        <taxon>Anguilliformes</taxon>
        <taxon>Anguillidae</taxon>
        <taxon>Anguilla</taxon>
    </lineage>
</organism>
<feature type="transmembrane region" description="Helical" evidence="1">
    <location>
        <begin position="6"/>
        <end position="29"/>
    </location>
</feature>
<proteinExistence type="predicted"/>
<reference evidence="2" key="1">
    <citation type="submission" date="2014-11" db="EMBL/GenBank/DDBJ databases">
        <authorList>
            <person name="Amaro Gonzalez C."/>
        </authorList>
    </citation>
    <scope>NUCLEOTIDE SEQUENCE</scope>
</reference>
<keyword evidence="1" id="KW-0812">Transmembrane</keyword>
<dbReference type="AlphaFoldDB" id="A0A0E9WCQ4"/>
<evidence type="ECO:0000313" key="2">
    <source>
        <dbReference type="EMBL" id="JAH87238.1"/>
    </source>
</evidence>
<keyword evidence="1" id="KW-1133">Transmembrane helix</keyword>
<reference evidence="2" key="2">
    <citation type="journal article" date="2015" name="Fish Shellfish Immunol.">
        <title>Early steps in the European eel (Anguilla anguilla)-Vibrio vulnificus interaction in the gills: Role of the RtxA13 toxin.</title>
        <authorList>
            <person name="Callol A."/>
            <person name="Pajuelo D."/>
            <person name="Ebbesson L."/>
            <person name="Teles M."/>
            <person name="MacKenzie S."/>
            <person name="Amaro C."/>
        </authorList>
    </citation>
    <scope>NUCLEOTIDE SEQUENCE</scope>
</reference>
<evidence type="ECO:0000256" key="1">
    <source>
        <dbReference type="SAM" id="Phobius"/>
    </source>
</evidence>
<protein>
    <submittedName>
        <fullName evidence="2">Uncharacterized protein</fullName>
    </submittedName>
</protein>
<accession>A0A0E9WCQ4</accession>